<dbReference type="EMBL" id="KI660315">
    <property type="protein sequence ID" value="ETN75052.1"/>
    <property type="molecule type" value="Genomic_DNA"/>
</dbReference>
<proteinExistence type="predicted"/>
<accession>W2T243</accession>
<gene>
    <name evidence="1" type="ORF">NECAME_12537</name>
</gene>
<name>W2T243_NECAM</name>
<organism evidence="1 2">
    <name type="scientific">Necator americanus</name>
    <name type="common">Human hookworm</name>
    <dbReference type="NCBI Taxonomy" id="51031"/>
    <lineage>
        <taxon>Eukaryota</taxon>
        <taxon>Metazoa</taxon>
        <taxon>Ecdysozoa</taxon>
        <taxon>Nematoda</taxon>
        <taxon>Chromadorea</taxon>
        <taxon>Rhabditida</taxon>
        <taxon>Rhabditina</taxon>
        <taxon>Rhabditomorpha</taxon>
        <taxon>Strongyloidea</taxon>
        <taxon>Ancylostomatidae</taxon>
        <taxon>Bunostominae</taxon>
        <taxon>Necator</taxon>
    </lineage>
</organism>
<protein>
    <submittedName>
        <fullName evidence="1">Uncharacterized protein</fullName>
    </submittedName>
</protein>
<keyword evidence="2" id="KW-1185">Reference proteome</keyword>
<dbReference type="KEGG" id="nai:NECAME_12537"/>
<evidence type="ECO:0000313" key="1">
    <source>
        <dbReference type="EMBL" id="ETN75052.1"/>
    </source>
</evidence>
<dbReference type="AlphaFoldDB" id="W2T243"/>
<evidence type="ECO:0000313" key="2">
    <source>
        <dbReference type="Proteomes" id="UP000053676"/>
    </source>
</evidence>
<reference evidence="2" key="1">
    <citation type="journal article" date="2014" name="Nat. Genet.">
        <title>Genome of the human hookworm Necator americanus.</title>
        <authorList>
            <person name="Tang Y.T."/>
            <person name="Gao X."/>
            <person name="Rosa B.A."/>
            <person name="Abubucker S."/>
            <person name="Hallsworth-Pepin K."/>
            <person name="Martin J."/>
            <person name="Tyagi R."/>
            <person name="Heizer E."/>
            <person name="Zhang X."/>
            <person name="Bhonagiri-Palsikar V."/>
            <person name="Minx P."/>
            <person name="Warren W.C."/>
            <person name="Wang Q."/>
            <person name="Zhan B."/>
            <person name="Hotez P.J."/>
            <person name="Sternberg P.W."/>
            <person name="Dougall A."/>
            <person name="Gaze S.T."/>
            <person name="Mulvenna J."/>
            <person name="Sotillo J."/>
            <person name="Ranganathan S."/>
            <person name="Rabelo E.M."/>
            <person name="Wilson R.K."/>
            <person name="Felgner P.L."/>
            <person name="Bethony J."/>
            <person name="Hawdon J.M."/>
            <person name="Gasser R.B."/>
            <person name="Loukas A."/>
            <person name="Mitreva M."/>
        </authorList>
    </citation>
    <scope>NUCLEOTIDE SEQUENCE [LARGE SCALE GENOMIC DNA]</scope>
</reference>
<dbReference type="Proteomes" id="UP000053676">
    <property type="component" value="Unassembled WGS sequence"/>
</dbReference>
<sequence>MSLLYLLWSKVLTKVMRVVHVRKAQYRGEAQQSRNMIAIGTALLRIMMNK</sequence>